<dbReference type="Gene3D" id="1.10.3450.10">
    <property type="entry name" value="TTHA0068-like"/>
    <property type="match status" value="1"/>
</dbReference>
<proteinExistence type="predicted"/>
<dbReference type="Proteomes" id="UP001258181">
    <property type="component" value="Unassembled WGS sequence"/>
</dbReference>
<accession>A0ABU1TZF9</accession>
<gene>
    <name evidence="1" type="ORF">J2X07_001577</name>
</gene>
<dbReference type="RefSeq" id="WP_310257890.1">
    <property type="nucleotide sequence ID" value="NZ_JAVDWA010000002.1"/>
</dbReference>
<protein>
    <submittedName>
        <fullName evidence="1">Metal-dependent hydrolase</fullName>
    </submittedName>
</protein>
<evidence type="ECO:0000313" key="1">
    <source>
        <dbReference type="EMBL" id="MDR7072600.1"/>
    </source>
</evidence>
<evidence type="ECO:0000313" key="2">
    <source>
        <dbReference type="Proteomes" id="UP001258181"/>
    </source>
</evidence>
<dbReference type="InterPro" id="IPR005500">
    <property type="entry name" value="DUF309"/>
</dbReference>
<dbReference type="SUPFAM" id="SSF140663">
    <property type="entry name" value="TTHA0068-like"/>
    <property type="match status" value="1"/>
</dbReference>
<keyword evidence="1" id="KW-0378">Hydrolase</keyword>
<dbReference type="GO" id="GO:0016787">
    <property type="term" value="F:hydrolase activity"/>
    <property type="evidence" value="ECO:0007669"/>
    <property type="project" value="UniProtKB-KW"/>
</dbReference>
<organism evidence="1 2">
    <name type="scientific">Fictibacillus barbaricus</name>
    <dbReference type="NCBI Taxonomy" id="182136"/>
    <lineage>
        <taxon>Bacteria</taxon>
        <taxon>Bacillati</taxon>
        <taxon>Bacillota</taxon>
        <taxon>Bacilli</taxon>
        <taxon>Bacillales</taxon>
        <taxon>Fictibacillaceae</taxon>
        <taxon>Fictibacillus</taxon>
    </lineage>
</organism>
<dbReference type="PANTHER" id="PTHR34796">
    <property type="entry name" value="EXPRESSED PROTEIN"/>
    <property type="match status" value="1"/>
</dbReference>
<dbReference type="Pfam" id="PF03745">
    <property type="entry name" value="DUF309"/>
    <property type="match status" value="1"/>
</dbReference>
<comment type="caution">
    <text evidence="1">The sequence shown here is derived from an EMBL/GenBank/DDBJ whole genome shotgun (WGS) entry which is preliminary data.</text>
</comment>
<sequence length="170" mass="20012">MVYPMAWIDYLIYFHTDQDFFECHEVLEEHWKKEGMTGNLWPGLIQIAVALYHQRRGNLNGAKRMLTSGIDKLSTEKSSLTDLGIDTEHLLKKLKNRKKEIEQGLDYQTFIIPLTDELFEACCLEAENRGQVWGSNENPDETIVHKHKLRDRTQVIEERDLQKQIKNRLK</sequence>
<dbReference type="EMBL" id="JAVDWA010000002">
    <property type="protein sequence ID" value="MDR7072600.1"/>
    <property type="molecule type" value="Genomic_DNA"/>
</dbReference>
<name>A0ABU1TZF9_9BACL</name>
<dbReference type="PANTHER" id="PTHR34796:SF1">
    <property type="entry name" value="EXPRESSED PROTEIN"/>
    <property type="match status" value="1"/>
</dbReference>
<reference evidence="1 2" key="1">
    <citation type="submission" date="2023-07" db="EMBL/GenBank/DDBJ databases">
        <title>Sorghum-associated microbial communities from plants grown in Nebraska, USA.</title>
        <authorList>
            <person name="Schachtman D."/>
        </authorList>
    </citation>
    <scope>NUCLEOTIDE SEQUENCE [LARGE SCALE GENOMIC DNA]</scope>
    <source>
        <strain evidence="1 2">BE211</strain>
    </source>
</reference>
<dbReference type="InterPro" id="IPR023203">
    <property type="entry name" value="TTHA0068_sf"/>
</dbReference>
<keyword evidence="2" id="KW-1185">Reference proteome</keyword>